<proteinExistence type="predicted"/>
<evidence type="ECO:0000313" key="4">
    <source>
        <dbReference type="Proteomes" id="UP001281003"/>
    </source>
</evidence>
<reference evidence="3" key="1">
    <citation type="journal article" date="2023" name="Mol. Phylogenet. Evol.">
        <title>Genome-scale phylogeny and comparative genomics of the fungal order Sordariales.</title>
        <authorList>
            <person name="Hensen N."/>
            <person name="Bonometti L."/>
            <person name="Westerberg I."/>
            <person name="Brannstrom I.O."/>
            <person name="Guillou S."/>
            <person name="Cros-Aarteil S."/>
            <person name="Calhoun S."/>
            <person name="Haridas S."/>
            <person name="Kuo A."/>
            <person name="Mondo S."/>
            <person name="Pangilinan J."/>
            <person name="Riley R."/>
            <person name="LaButti K."/>
            <person name="Andreopoulos B."/>
            <person name="Lipzen A."/>
            <person name="Chen C."/>
            <person name="Yan M."/>
            <person name="Daum C."/>
            <person name="Ng V."/>
            <person name="Clum A."/>
            <person name="Steindorff A."/>
            <person name="Ohm R.A."/>
            <person name="Martin F."/>
            <person name="Silar P."/>
            <person name="Natvig D.O."/>
            <person name="Lalanne C."/>
            <person name="Gautier V."/>
            <person name="Ament-Velasquez S.L."/>
            <person name="Kruys A."/>
            <person name="Hutchinson M.I."/>
            <person name="Powell A.J."/>
            <person name="Barry K."/>
            <person name="Miller A.N."/>
            <person name="Grigoriev I.V."/>
            <person name="Debuchy R."/>
            <person name="Gladieux P."/>
            <person name="Hiltunen Thoren M."/>
            <person name="Johannesson H."/>
        </authorList>
    </citation>
    <scope>NUCLEOTIDE SEQUENCE</scope>
    <source>
        <strain evidence="3">FGSC 1904</strain>
    </source>
</reference>
<dbReference type="Pfam" id="PF20150">
    <property type="entry name" value="2EXR"/>
    <property type="match status" value="1"/>
</dbReference>
<accession>A0AAE0UDQ0</accession>
<reference evidence="3" key="2">
    <citation type="submission" date="2023-07" db="EMBL/GenBank/DDBJ databases">
        <authorList>
            <consortium name="Lawrence Berkeley National Laboratory"/>
            <person name="Haridas S."/>
            <person name="Hensen N."/>
            <person name="Bonometti L."/>
            <person name="Westerberg I."/>
            <person name="Brannstrom I.O."/>
            <person name="Guillou S."/>
            <person name="Cros-Aarteil S."/>
            <person name="Calhoun S."/>
            <person name="Kuo A."/>
            <person name="Mondo S."/>
            <person name="Pangilinan J."/>
            <person name="Riley R."/>
            <person name="LaButti K."/>
            <person name="Andreopoulos B."/>
            <person name="Lipzen A."/>
            <person name="Chen C."/>
            <person name="Yanf M."/>
            <person name="Daum C."/>
            <person name="Ng V."/>
            <person name="Clum A."/>
            <person name="Steindorff A."/>
            <person name="Ohm R."/>
            <person name="Martin F."/>
            <person name="Silar P."/>
            <person name="Natvig D."/>
            <person name="Lalanne C."/>
            <person name="Gautier V."/>
            <person name="Ament-velasquez S.L."/>
            <person name="Kruys A."/>
            <person name="Hutchinson M.I."/>
            <person name="Powell A.J."/>
            <person name="Barry K."/>
            <person name="Miller A.N."/>
            <person name="Grigoriev I.V."/>
            <person name="Debuchy R."/>
            <person name="Gladieux P."/>
            <person name="Thoren M.H."/>
            <person name="Johannesson H."/>
        </authorList>
    </citation>
    <scope>NUCLEOTIDE SEQUENCE</scope>
    <source>
        <strain evidence="3">FGSC 1904</strain>
    </source>
</reference>
<feature type="compositionally biased region" description="Polar residues" evidence="1">
    <location>
        <begin position="1"/>
        <end position="15"/>
    </location>
</feature>
<evidence type="ECO:0000259" key="2">
    <source>
        <dbReference type="Pfam" id="PF20150"/>
    </source>
</evidence>
<feature type="region of interest" description="Disordered" evidence="1">
    <location>
        <begin position="1"/>
        <end position="45"/>
    </location>
</feature>
<dbReference type="AlphaFoldDB" id="A0AAE0UDQ0"/>
<evidence type="ECO:0000313" key="3">
    <source>
        <dbReference type="EMBL" id="KAK3400342.1"/>
    </source>
</evidence>
<feature type="domain" description="2EXR" evidence="2">
    <location>
        <begin position="48"/>
        <end position="114"/>
    </location>
</feature>
<organism evidence="3 4">
    <name type="scientific">Sordaria brevicollis</name>
    <dbReference type="NCBI Taxonomy" id="83679"/>
    <lineage>
        <taxon>Eukaryota</taxon>
        <taxon>Fungi</taxon>
        <taxon>Dikarya</taxon>
        <taxon>Ascomycota</taxon>
        <taxon>Pezizomycotina</taxon>
        <taxon>Sordariomycetes</taxon>
        <taxon>Sordariomycetidae</taxon>
        <taxon>Sordariales</taxon>
        <taxon>Sordariaceae</taxon>
        <taxon>Sordaria</taxon>
    </lineage>
</organism>
<gene>
    <name evidence="3" type="ORF">B0T20DRAFT_182443</name>
</gene>
<protein>
    <recommendedName>
        <fullName evidence="2">2EXR domain-containing protein</fullName>
    </recommendedName>
</protein>
<comment type="caution">
    <text evidence="3">The sequence shown here is derived from an EMBL/GenBank/DDBJ whole genome shotgun (WGS) entry which is preliminary data.</text>
</comment>
<dbReference type="EMBL" id="JAUTDP010000004">
    <property type="protein sequence ID" value="KAK3400342.1"/>
    <property type="molecule type" value="Genomic_DNA"/>
</dbReference>
<name>A0AAE0UDQ0_SORBR</name>
<dbReference type="Proteomes" id="UP001281003">
    <property type="component" value="Unassembled WGS sequence"/>
</dbReference>
<evidence type="ECO:0000256" key="1">
    <source>
        <dbReference type="SAM" id="MobiDB-lite"/>
    </source>
</evidence>
<sequence>MSTDTTQQAANQTLGELQPTERRGAAPFLHGEDRPDQQNTSTPRTLMSLPQELRDMVWAEALDPSPEKMAVPPSKHVPLPPMILTSRPPLLAHVCRDSRAFVQERYKAAYGVPENLSTSNGLGVEGRQRLMWVSRSTIRQIHTFSGSAGHITTMGLDPHGSFVLIHDQSYTIYGEVKDQLAHLLPQAQDFQIMMCLGYHSTVWIPCRAAKTFKLPWGWMLGTGRNSPRFVDTRDLGFLQQVLRELDGLEWTEEDLDTCGITRLRDFVGNVKKREEFDTLASGLFKALWDKLNTGMDNDGEVRLNRGMPKIRTVFQFLVMDEPGPGWGIRVRPGQ</sequence>
<keyword evidence="4" id="KW-1185">Reference proteome</keyword>
<dbReference type="InterPro" id="IPR045518">
    <property type="entry name" value="2EXR"/>
</dbReference>
<feature type="compositionally biased region" description="Basic and acidic residues" evidence="1">
    <location>
        <begin position="19"/>
        <end position="36"/>
    </location>
</feature>